<dbReference type="EMBL" id="CP002299">
    <property type="protein sequence ID" value="ADP78719.1"/>
    <property type="molecule type" value="Genomic_DNA"/>
</dbReference>
<proteinExistence type="predicted"/>
<reference evidence="1 2" key="1">
    <citation type="submission" date="2010-10" db="EMBL/GenBank/DDBJ databases">
        <title>Complete sequence of Frankia sp. EuI1c.</title>
        <authorList>
            <consortium name="US DOE Joint Genome Institute"/>
            <person name="Lucas S."/>
            <person name="Copeland A."/>
            <person name="Lapidus A."/>
            <person name="Cheng J.-F."/>
            <person name="Bruce D."/>
            <person name="Goodwin L."/>
            <person name="Pitluck S."/>
            <person name="Chertkov O."/>
            <person name="Detter J.C."/>
            <person name="Han C."/>
            <person name="Tapia R."/>
            <person name="Land M."/>
            <person name="Hauser L."/>
            <person name="Jeffries C."/>
            <person name="Kyrpides N."/>
            <person name="Ivanova N."/>
            <person name="Mikhailova N."/>
            <person name="Beauchemin N."/>
            <person name="Sen A."/>
            <person name="Sur S.A."/>
            <person name="Gtari M."/>
            <person name="Wall L."/>
            <person name="Tisa L."/>
            <person name="Woyke T."/>
        </authorList>
    </citation>
    <scope>NUCLEOTIDE SEQUENCE [LARGE SCALE GENOMIC DNA]</scope>
    <source>
        <strain evidence="2">DSM 45817 / CECT 9037 / EuI1c</strain>
    </source>
</reference>
<gene>
    <name evidence="1" type="ordered locus">FraEuI1c_0641</name>
</gene>
<dbReference type="InParanoid" id="E3JCM3"/>
<dbReference type="HOGENOM" id="CLU_927311_0_0_11"/>
<dbReference type="SUPFAM" id="SSF51197">
    <property type="entry name" value="Clavaminate synthase-like"/>
    <property type="match status" value="1"/>
</dbReference>
<protein>
    <recommendedName>
        <fullName evidence="3">Phytanoyl-CoA dioxygenase</fullName>
    </recommendedName>
</protein>
<evidence type="ECO:0008006" key="3">
    <source>
        <dbReference type="Google" id="ProtNLM"/>
    </source>
</evidence>
<dbReference type="Gene3D" id="2.60.120.620">
    <property type="entry name" value="q2cbj1_9rhob like domain"/>
    <property type="match status" value="1"/>
</dbReference>
<dbReference type="eggNOG" id="ENOG502Z8WJ">
    <property type="taxonomic scope" value="Bacteria"/>
</dbReference>
<name>E3JCM3_PSEI1</name>
<evidence type="ECO:0000313" key="2">
    <source>
        <dbReference type="Proteomes" id="UP000002484"/>
    </source>
</evidence>
<dbReference type="STRING" id="298654.FraEuI1c_0641"/>
<dbReference type="KEGG" id="fri:FraEuI1c_0641"/>
<dbReference type="OrthoDB" id="321649at2"/>
<keyword evidence="2" id="KW-1185">Reference proteome</keyword>
<sequence length="316" mass="35376">MSTVLVESTLSDDERRARLFAGDIFVYAPKPSTLALVEFTRAMIRDAFGGLDPEKAQYEMAVEDYAALLAELKPRFIHHPRCKELIRELLVEHGADPAETYFDVPRLRTSTSDDYLTSGIAYAFHPHRDTWYSAPFCQLNWWMPIFDIVPENGLAFHPKYFAGPVLNNSETYDYYEWNATNRGSAAKHIKSDTRVQPKPQEEIELFPQTRVAAPSGGMMIFSAQQLHSSVPNSTGRTRFSIDFRTVHHADVVGHRGAANVDSACTGTTMRDYLRATDLTTLPEQLCLEYDQVPPKSDALLVFGDAALKAQAPLGIG</sequence>
<organism evidence="1 2">
    <name type="scientific">Pseudofrankia inefficax (strain DSM 45817 / CECT 9037 / DDB 130130 / EuI1c)</name>
    <name type="common">Frankia inefficax</name>
    <dbReference type="NCBI Taxonomy" id="298654"/>
    <lineage>
        <taxon>Bacteria</taxon>
        <taxon>Bacillati</taxon>
        <taxon>Actinomycetota</taxon>
        <taxon>Actinomycetes</taxon>
        <taxon>Frankiales</taxon>
        <taxon>Frankiaceae</taxon>
        <taxon>Pseudofrankia</taxon>
    </lineage>
</organism>
<dbReference type="Proteomes" id="UP000002484">
    <property type="component" value="Chromosome"/>
</dbReference>
<dbReference type="RefSeq" id="WP_013421841.1">
    <property type="nucleotide sequence ID" value="NC_014666.1"/>
</dbReference>
<evidence type="ECO:0000313" key="1">
    <source>
        <dbReference type="EMBL" id="ADP78719.1"/>
    </source>
</evidence>
<accession>E3JCM3</accession>
<dbReference type="AlphaFoldDB" id="E3JCM3"/>